<sequence>MSTNGSKHTGQASYDEGRKTCNQIAYVDWGFNGGILSKGLVEVICLGQPSGHVAWRDLLRSFT</sequence>
<evidence type="ECO:0000313" key="1">
    <source>
        <dbReference type="EMBL" id="MBX38251.1"/>
    </source>
</evidence>
<dbReference type="AlphaFoldDB" id="A0A2P2N6X8"/>
<dbReference type="EMBL" id="GGEC01057767">
    <property type="protein sequence ID" value="MBX38251.1"/>
    <property type="molecule type" value="Transcribed_RNA"/>
</dbReference>
<organism evidence="1">
    <name type="scientific">Rhizophora mucronata</name>
    <name type="common">Asiatic mangrove</name>
    <dbReference type="NCBI Taxonomy" id="61149"/>
    <lineage>
        <taxon>Eukaryota</taxon>
        <taxon>Viridiplantae</taxon>
        <taxon>Streptophyta</taxon>
        <taxon>Embryophyta</taxon>
        <taxon>Tracheophyta</taxon>
        <taxon>Spermatophyta</taxon>
        <taxon>Magnoliopsida</taxon>
        <taxon>eudicotyledons</taxon>
        <taxon>Gunneridae</taxon>
        <taxon>Pentapetalae</taxon>
        <taxon>rosids</taxon>
        <taxon>fabids</taxon>
        <taxon>Malpighiales</taxon>
        <taxon>Rhizophoraceae</taxon>
        <taxon>Rhizophora</taxon>
    </lineage>
</organism>
<proteinExistence type="predicted"/>
<accession>A0A2P2N6X8</accession>
<protein>
    <submittedName>
        <fullName evidence="1">Uncharacterized protein</fullName>
    </submittedName>
</protein>
<reference evidence="1" key="1">
    <citation type="submission" date="2018-02" db="EMBL/GenBank/DDBJ databases">
        <title>Rhizophora mucronata_Transcriptome.</title>
        <authorList>
            <person name="Meera S.P."/>
            <person name="Sreeshan A."/>
            <person name="Augustine A."/>
        </authorList>
    </citation>
    <scope>NUCLEOTIDE SEQUENCE</scope>
    <source>
        <tissue evidence="1">Leaf</tissue>
    </source>
</reference>
<name>A0A2P2N6X8_RHIMU</name>